<organism evidence="3 4">
    <name type="scientific">Deinococcus arcticus</name>
    <dbReference type="NCBI Taxonomy" id="2136176"/>
    <lineage>
        <taxon>Bacteria</taxon>
        <taxon>Thermotogati</taxon>
        <taxon>Deinococcota</taxon>
        <taxon>Deinococci</taxon>
        <taxon>Deinococcales</taxon>
        <taxon>Deinococcaceae</taxon>
        <taxon>Deinococcus</taxon>
    </lineage>
</organism>
<feature type="signal peptide" evidence="2">
    <location>
        <begin position="1"/>
        <end position="21"/>
    </location>
</feature>
<dbReference type="EMBL" id="PYSV01000001">
    <property type="protein sequence ID" value="PTA69494.1"/>
    <property type="molecule type" value="Genomic_DNA"/>
</dbReference>
<gene>
    <name evidence="3" type="ORF">C8263_00185</name>
</gene>
<evidence type="ECO:0000256" key="1">
    <source>
        <dbReference type="SAM" id="MobiDB-lite"/>
    </source>
</evidence>
<evidence type="ECO:0000313" key="4">
    <source>
        <dbReference type="Proteomes" id="UP000240317"/>
    </source>
</evidence>
<name>A0A2T3WCG5_9DEIO</name>
<keyword evidence="4" id="KW-1185">Reference proteome</keyword>
<protein>
    <submittedName>
        <fullName evidence="3">Uncharacterized protein</fullName>
    </submittedName>
</protein>
<reference evidence="3 4" key="1">
    <citation type="submission" date="2018-03" db="EMBL/GenBank/DDBJ databases">
        <title>Draft genome of Deinococcus sp. OD32.</title>
        <authorList>
            <person name="Wang X.-P."/>
            <person name="Du Z.-J."/>
        </authorList>
    </citation>
    <scope>NUCLEOTIDE SEQUENCE [LARGE SCALE GENOMIC DNA]</scope>
    <source>
        <strain evidence="3 4">OD32</strain>
    </source>
</reference>
<dbReference type="Gene3D" id="2.60.40.10">
    <property type="entry name" value="Immunoglobulins"/>
    <property type="match status" value="1"/>
</dbReference>
<feature type="region of interest" description="Disordered" evidence="1">
    <location>
        <begin position="590"/>
        <end position="611"/>
    </location>
</feature>
<dbReference type="Proteomes" id="UP000240317">
    <property type="component" value="Unassembled WGS sequence"/>
</dbReference>
<evidence type="ECO:0000256" key="2">
    <source>
        <dbReference type="SAM" id="SignalP"/>
    </source>
</evidence>
<feature type="chain" id="PRO_5015630164" evidence="2">
    <location>
        <begin position="22"/>
        <end position="915"/>
    </location>
</feature>
<accession>A0A2T3WCG5</accession>
<evidence type="ECO:0000313" key="3">
    <source>
        <dbReference type="EMBL" id="PTA69494.1"/>
    </source>
</evidence>
<dbReference type="InterPro" id="IPR013783">
    <property type="entry name" value="Ig-like_fold"/>
</dbReference>
<comment type="caution">
    <text evidence="3">The sequence shown here is derived from an EMBL/GenBank/DDBJ whole genome shotgun (WGS) entry which is preliminary data.</text>
</comment>
<sequence>MKKLPLTTAMLGLTVLLTACPQPTPPEGPNTATLTVNLSGVNTAPVKVTNTATNAVLFEGGLNSGKTFSDLALNTVLKVEPGAVNGYTAPAAQTVTLDASKSITLEYKAAGEPLEPTRIKGQVTGTTLQLDEAFVGSVGDPFFGATKLTRNTVNLDLATLTPSMNDLSAGFLSGCKVERSAPDVRTLFNSSLNTYSPQGDLLGDIVETVVSGPDAQLGGAVLFRIYADRAATFKGTCTTQDGKTETIDLNLKAGWNTTVYGQSGNGFVMRMADPADRIQLLFIAEQPSVAVRLSTQPLVFSSNETVSTDVRFIQVGGYTGQVTLSTDVPGLTVEPATLSLPALPRLSAQSQTSSIQAMSQAPQLVNTKLTFRYTGGNYNGPFRLIVKDSAGKEVGSASGILNAQRPGVNLYASGYNLILRPGGTLNVDVTAQGVGGFTGDVTFSATDLPAGVTVTPVTKPLNGSVYVALPLQASAGVVPGTYKITLTADGGNGRTASTKVDITIPKPGVTLAVSEGYYGPVLYQGGTGAVTVNVASVNGFNGTTTISIENLPAGVTATPKTISVAPGTTTTVQIPLQATAEATLGSTTIQVTSPDRSADTSTGPGNSTTTLTVRPARISLGTGAGYAVRATDGVWVTNSGYDSATGPYTKISRFTMSGAATTGTLNTSSGQLIHSSEGVVVVQRLYGTSSAPILIKNDGTQTTLPNPNIQDAVFAPQADSQGRVWMVQRVSTSSGYTNMLAIWTPATGTVTAVQTLTSGYSAGQGRFFMSQDGTKAVYLGDEALLLDTVTNTATTLTLAQGAYSAAVTNSGTVWFNKSSELARMNADGTLTKYPISISTLAGFDAKDQNVLWGKADNPNNVARINTAAPTATGAVTSYELGSVMQVVTATGGGAYAITRGEFTGGAETWYLSYLK</sequence>
<dbReference type="AlphaFoldDB" id="A0A2T3WCG5"/>
<keyword evidence="2" id="KW-0732">Signal</keyword>
<dbReference type="PROSITE" id="PS51257">
    <property type="entry name" value="PROKAR_LIPOPROTEIN"/>
    <property type="match status" value="1"/>
</dbReference>
<proteinExistence type="predicted"/>